<keyword evidence="4" id="KW-0808">Transferase</keyword>
<organism evidence="15 16">
    <name type="scientific">Gossypium tomentosum</name>
    <name type="common">Hawaiian cotton</name>
    <name type="synonym">Gossypium sandvicense</name>
    <dbReference type="NCBI Taxonomy" id="34277"/>
    <lineage>
        <taxon>Eukaryota</taxon>
        <taxon>Viridiplantae</taxon>
        <taxon>Streptophyta</taxon>
        <taxon>Embryophyta</taxon>
        <taxon>Tracheophyta</taxon>
        <taxon>Spermatophyta</taxon>
        <taxon>Magnoliopsida</taxon>
        <taxon>eudicotyledons</taxon>
        <taxon>Gunneridae</taxon>
        <taxon>Pentapetalae</taxon>
        <taxon>rosids</taxon>
        <taxon>malvids</taxon>
        <taxon>Malvales</taxon>
        <taxon>Malvaceae</taxon>
        <taxon>Malvoideae</taxon>
        <taxon>Gossypium</taxon>
    </lineage>
</organism>
<dbReference type="GO" id="GO:0016020">
    <property type="term" value="C:membrane"/>
    <property type="evidence" value="ECO:0007669"/>
    <property type="project" value="UniProtKB-SubCell"/>
</dbReference>
<dbReference type="InterPro" id="IPR007123">
    <property type="entry name" value="Gelsolin-like_dom"/>
</dbReference>
<feature type="domain" description="RING-type" evidence="14">
    <location>
        <begin position="498"/>
        <end position="539"/>
    </location>
</feature>
<dbReference type="SUPFAM" id="SSF82754">
    <property type="entry name" value="C-terminal, gelsolin-like domain of Sec23/24"/>
    <property type="match status" value="1"/>
</dbReference>
<evidence type="ECO:0000256" key="13">
    <source>
        <dbReference type="SAM" id="MobiDB-lite"/>
    </source>
</evidence>
<dbReference type="PANTHER" id="PTHR45977">
    <property type="entry name" value="TARGET OF ERK KINASE MPK-1"/>
    <property type="match status" value="1"/>
</dbReference>
<evidence type="ECO:0000256" key="5">
    <source>
        <dbReference type="ARBA" id="ARBA00022692"/>
    </source>
</evidence>
<gene>
    <name evidence="15" type="ORF">ES332_D05G260000v1</name>
</gene>
<evidence type="ECO:0000256" key="12">
    <source>
        <dbReference type="PROSITE-ProRule" id="PRU00175"/>
    </source>
</evidence>
<evidence type="ECO:0000313" key="15">
    <source>
        <dbReference type="EMBL" id="TYH72512.1"/>
    </source>
</evidence>
<dbReference type="InterPro" id="IPR029006">
    <property type="entry name" value="ADF-H/Gelsolin-like_dom_sf"/>
</dbReference>
<comment type="catalytic activity">
    <reaction evidence="1">
        <text>S-ubiquitinyl-[E2 ubiquitin-conjugating enzyme]-L-cysteine + [acceptor protein]-L-lysine = [E2 ubiquitin-conjugating enzyme]-L-cysteine + N(6)-ubiquitinyl-[acceptor protein]-L-lysine.</text>
        <dbReference type="EC" id="2.3.2.27"/>
    </reaction>
</comment>
<dbReference type="InterPro" id="IPR011016">
    <property type="entry name" value="Znf_RING-CH"/>
</dbReference>
<reference evidence="15 16" key="1">
    <citation type="submission" date="2019-07" db="EMBL/GenBank/DDBJ databases">
        <title>WGS assembly of Gossypium tomentosum.</title>
        <authorList>
            <person name="Chen Z.J."/>
            <person name="Sreedasyam A."/>
            <person name="Ando A."/>
            <person name="Song Q."/>
            <person name="De L."/>
            <person name="Hulse-Kemp A."/>
            <person name="Ding M."/>
            <person name="Ye W."/>
            <person name="Kirkbride R."/>
            <person name="Jenkins J."/>
            <person name="Plott C."/>
            <person name="Lovell J."/>
            <person name="Lin Y.-M."/>
            <person name="Vaughn R."/>
            <person name="Liu B."/>
            <person name="Li W."/>
            <person name="Simpson S."/>
            <person name="Scheffler B."/>
            <person name="Saski C."/>
            <person name="Grover C."/>
            <person name="Hu G."/>
            <person name="Conover J."/>
            <person name="Carlson J."/>
            <person name="Shu S."/>
            <person name="Boston L."/>
            <person name="Williams M."/>
            <person name="Peterson D."/>
            <person name="Mcgee K."/>
            <person name="Jones D."/>
            <person name="Wendel J."/>
            <person name="Stelly D."/>
            <person name="Grimwood J."/>
            <person name="Schmutz J."/>
        </authorList>
    </citation>
    <scope>NUCLEOTIDE SEQUENCE [LARGE SCALE GENOMIC DNA]</scope>
    <source>
        <strain evidence="15">7179.01</strain>
    </source>
</reference>
<keyword evidence="6" id="KW-0479">Metal-binding</keyword>
<evidence type="ECO:0000259" key="14">
    <source>
        <dbReference type="PROSITE" id="PS50089"/>
    </source>
</evidence>
<evidence type="ECO:0000256" key="7">
    <source>
        <dbReference type="ARBA" id="ARBA00022771"/>
    </source>
</evidence>
<keyword evidence="10" id="KW-1133">Transmembrane helix</keyword>
<name>A0A5D2L0J6_GOSTO</name>
<dbReference type="Gene3D" id="3.30.40.10">
    <property type="entry name" value="Zinc/RING finger domain, C3HC4 (zinc finger)"/>
    <property type="match status" value="2"/>
</dbReference>
<keyword evidence="16" id="KW-1185">Reference proteome</keyword>
<evidence type="ECO:0000256" key="3">
    <source>
        <dbReference type="ARBA" id="ARBA00012483"/>
    </source>
</evidence>
<dbReference type="GO" id="GO:0000325">
    <property type="term" value="C:plant-type vacuole"/>
    <property type="evidence" value="ECO:0007669"/>
    <property type="project" value="TreeGrafter"/>
</dbReference>
<dbReference type="EC" id="2.3.2.27" evidence="3"/>
<protein>
    <recommendedName>
        <fullName evidence="3">RING-type E3 ubiquitin transferase</fullName>
        <ecNumber evidence="3">2.3.2.27</ecNumber>
    </recommendedName>
</protein>
<evidence type="ECO:0000256" key="4">
    <source>
        <dbReference type="ARBA" id="ARBA00022679"/>
    </source>
</evidence>
<evidence type="ECO:0000256" key="11">
    <source>
        <dbReference type="ARBA" id="ARBA00023136"/>
    </source>
</evidence>
<dbReference type="SUPFAM" id="SSF57850">
    <property type="entry name" value="RING/U-box"/>
    <property type="match status" value="2"/>
</dbReference>
<keyword evidence="5" id="KW-0812">Transmembrane</keyword>
<dbReference type="Proteomes" id="UP000322667">
    <property type="component" value="Chromosome D05"/>
</dbReference>
<dbReference type="InterPro" id="IPR036180">
    <property type="entry name" value="Gelsolin-like_dom_sf"/>
</dbReference>
<feature type="region of interest" description="Disordered" evidence="13">
    <location>
        <begin position="129"/>
        <end position="160"/>
    </location>
</feature>
<dbReference type="Pfam" id="PF13639">
    <property type="entry name" value="zf-RING_2"/>
    <property type="match status" value="2"/>
</dbReference>
<dbReference type="AlphaFoldDB" id="A0A5D2L0J6"/>
<evidence type="ECO:0000256" key="1">
    <source>
        <dbReference type="ARBA" id="ARBA00000900"/>
    </source>
</evidence>
<comment type="subcellular location">
    <subcellularLocation>
        <location evidence="2">Membrane</location>
        <topology evidence="2">Multi-pass membrane protein</topology>
    </subcellularLocation>
</comment>
<keyword evidence="11" id="KW-0472">Membrane</keyword>
<keyword evidence="7 12" id="KW-0863">Zinc-finger</keyword>
<evidence type="ECO:0000256" key="8">
    <source>
        <dbReference type="ARBA" id="ARBA00022786"/>
    </source>
</evidence>
<dbReference type="Gene3D" id="3.40.20.10">
    <property type="entry name" value="Severin"/>
    <property type="match status" value="1"/>
</dbReference>
<dbReference type="GO" id="GO:0006511">
    <property type="term" value="P:ubiquitin-dependent protein catabolic process"/>
    <property type="evidence" value="ECO:0007669"/>
    <property type="project" value="TreeGrafter"/>
</dbReference>
<feature type="compositionally biased region" description="Acidic residues" evidence="13">
    <location>
        <begin position="129"/>
        <end position="156"/>
    </location>
</feature>
<dbReference type="PROSITE" id="PS50089">
    <property type="entry name" value="ZF_RING_2"/>
    <property type="match status" value="2"/>
</dbReference>
<dbReference type="SMART" id="SM00184">
    <property type="entry name" value="RING"/>
    <property type="match status" value="2"/>
</dbReference>
<dbReference type="InterPro" id="IPR001841">
    <property type="entry name" value="Znf_RING"/>
</dbReference>
<dbReference type="CDD" id="cd16454">
    <property type="entry name" value="RING-H2_PA-TM-RING"/>
    <property type="match status" value="2"/>
</dbReference>
<dbReference type="Pfam" id="PF00626">
    <property type="entry name" value="Gelsolin"/>
    <property type="match status" value="1"/>
</dbReference>
<accession>A0A5D2L0J6</accession>
<evidence type="ECO:0000256" key="9">
    <source>
        <dbReference type="ARBA" id="ARBA00022833"/>
    </source>
</evidence>
<dbReference type="PANTHER" id="PTHR45977:SF13">
    <property type="entry name" value="GB|AAF27103.1"/>
    <property type="match status" value="1"/>
</dbReference>
<dbReference type="GO" id="GO:0061630">
    <property type="term" value="F:ubiquitin protein ligase activity"/>
    <property type="evidence" value="ECO:0007669"/>
    <property type="project" value="UniProtKB-EC"/>
</dbReference>
<evidence type="ECO:0000256" key="10">
    <source>
        <dbReference type="ARBA" id="ARBA00022989"/>
    </source>
</evidence>
<keyword evidence="8" id="KW-0833">Ubl conjugation pathway</keyword>
<evidence type="ECO:0000256" key="2">
    <source>
        <dbReference type="ARBA" id="ARBA00004141"/>
    </source>
</evidence>
<proteinExistence type="predicted"/>
<dbReference type="SMART" id="SM00744">
    <property type="entry name" value="RINGv"/>
    <property type="match status" value="2"/>
</dbReference>
<dbReference type="GO" id="GO:0008270">
    <property type="term" value="F:zinc ion binding"/>
    <property type="evidence" value="ECO:0007669"/>
    <property type="project" value="UniProtKB-KW"/>
</dbReference>
<dbReference type="GO" id="GO:0016567">
    <property type="term" value="P:protein ubiquitination"/>
    <property type="evidence" value="ECO:0007669"/>
    <property type="project" value="TreeGrafter"/>
</dbReference>
<sequence>MAASIYCIKLREVTNNLEVQQHCSHIPHDFFNIVVRIRFVSSLNRETRLGSFNKSVTYRRDTILSGKDGPNILLSLLERMGAPLDYIRTLIVPSILSYARQIHSNPINSTRKLISFDVEVIIKVPVNVDDEADDDDDDDDDDEVNEPNDDDDDDGDALNFKPATYFSVQTLRRYKWGDDEEQDCLPLKKRRRLRGGLSSTNKECAICLNEFSEGDEIASMPCTHVFHDGCIVKWLKTSHLCPLCRQFMLAGQDGDESVLPPTVPLSSEHVCDDGIYLLENGEDALIYFGSSVDSSILQQLFGFTSVDKVPTQIIAMAASIYRIKLREVTNNLEVQQHYSHIPYDFFNIVVGIRFVSSLNRETMLGSFNESVTYCRDTILSDKDGPNILLSLFERTGAPLGYIRTFIIPGILSYARQLHSNPLNFARKLISFEVEVFIKVLVDNFDDEADEPNGNDNDDGDGDDEDTLNFKPATCLSVQAFEKKRRRLREGLNSTNKECAICLDEFSEGDEVASMPCTHVFHDGCIIKWLKTSHLCPLCRFQMPT</sequence>
<keyword evidence="9" id="KW-0862">Zinc</keyword>
<feature type="domain" description="RING-type" evidence="14">
    <location>
        <begin position="204"/>
        <end position="245"/>
    </location>
</feature>
<evidence type="ECO:0000313" key="16">
    <source>
        <dbReference type="Proteomes" id="UP000322667"/>
    </source>
</evidence>
<dbReference type="EMBL" id="CM017627">
    <property type="protein sequence ID" value="TYH72512.1"/>
    <property type="molecule type" value="Genomic_DNA"/>
</dbReference>
<evidence type="ECO:0000256" key="6">
    <source>
        <dbReference type="ARBA" id="ARBA00022723"/>
    </source>
</evidence>
<dbReference type="InterPro" id="IPR013083">
    <property type="entry name" value="Znf_RING/FYVE/PHD"/>
</dbReference>